<keyword evidence="4" id="KW-0862">Zinc</keyword>
<gene>
    <name evidence="9" type="ORF">DM860_011405</name>
</gene>
<comment type="caution">
    <text evidence="9">The sequence shown here is derived from an EMBL/GenBank/DDBJ whole genome shotgun (WGS) entry which is preliminary data.</text>
</comment>
<dbReference type="Gene3D" id="3.30.160.60">
    <property type="entry name" value="Classic Zinc Finger"/>
    <property type="match status" value="1"/>
</dbReference>
<dbReference type="PROSITE" id="PS00028">
    <property type="entry name" value="ZINC_FINGER_C2H2_1"/>
    <property type="match status" value="1"/>
</dbReference>
<feature type="domain" description="C2H2-type" evidence="8">
    <location>
        <begin position="22"/>
        <end position="49"/>
    </location>
</feature>
<keyword evidence="2" id="KW-0479">Metal-binding</keyword>
<proteinExistence type="predicted"/>
<dbReference type="EMBL" id="NQVE01000110">
    <property type="protein sequence ID" value="RAL47820.1"/>
    <property type="molecule type" value="Genomic_DNA"/>
</dbReference>
<evidence type="ECO:0000259" key="8">
    <source>
        <dbReference type="PROSITE" id="PS50157"/>
    </source>
</evidence>
<dbReference type="AlphaFoldDB" id="A0A328DRD9"/>
<evidence type="ECO:0000256" key="1">
    <source>
        <dbReference type="ARBA" id="ARBA00004123"/>
    </source>
</evidence>
<dbReference type="PANTHER" id="PTHR47287:SF9">
    <property type="entry name" value="ZINC FINGER PROTEIN 4-LIKE"/>
    <property type="match status" value="1"/>
</dbReference>
<accession>A0A328DRD9</accession>
<dbReference type="Proteomes" id="UP000249390">
    <property type="component" value="Unassembled WGS sequence"/>
</dbReference>
<comment type="subcellular location">
    <subcellularLocation>
        <location evidence="1">Nucleus</location>
    </subcellularLocation>
</comment>
<evidence type="ECO:0000256" key="6">
    <source>
        <dbReference type="PROSITE-ProRule" id="PRU00042"/>
    </source>
</evidence>
<sequence>MRRSSSPPSKSSNDGGESSRVFSCSFCKREFSTSQALGGHQNAHKQERALAKRRHDSVSPYVHHPHYSPHYYHPYSTFPSQVGPLYSPLGNKSAAIGVSPYHHASFLGRNYSRLDPEKWAPPSRAPIVRPPPECFQAGNGDVFGMGLVEIKKGQLALINIGDDDHRITANHSKKEGKSLPLLLGEEEDESGIDLNLKL</sequence>
<dbReference type="PROSITE" id="PS50157">
    <property type="entry name" value="ZINC_FINGER_C2H2_2"/>
    <property type="match status" value="1"/>
</dbReference>
<feature type="compositionally biased region" description="Low complexity" evidence="7">
    <location>
        <begin position="1"/>
        <end position="12"/>
    </location>
</feature>
<keyword evidence="3 6" id="KW-0863">Zinc-finger</keyword>
<organism evidence="9 10">
    <name type="scientific">Cuscuta australis</name>
    <dbReference type="NCBI Taxonomy" id="267555"/>
    <lineage>
        <taxon>Eukaryota</taxon>
        <taxon>Viridiplantae</taxon>
        <taxon>Streptophyta</taxon>
        <taxon>Embryophyta</taxon>
        <taxon>Tracheophyta</taxon>
        <taxon>Spermatophyta</taxon>
        <taxon>Magnoliopsida</taxon>
        <taxon>eudicotyledons</taxon>
        <taxon>Gunneridae</taxon>
        <taxon>Pentapetalae</taxon>
        <taxon>asterids</taxon>
        <taxon>lamiids</taxon>
        <taxon>Solanales</taxon>
        <taxon>Convolvulaceae</taxon>
        <taxon>Cuscuteae</taxon>
        <taxon>Cuscuta</taxon>
        <taxon>Cuscuta subgen. Grammica</taxon>
        <taxon>Cuscuta sect. Cleistogrammica</taxon>
    </lineage>
</organism>
<reference evidence="9 10" key="1">
    <citation type="submission" date="2018-06" db="EMBL/GenBank/DDBJ databases">
        <title>The Genome of Cuscuta australis (Dodder) Provides Insight into the Evolution of Plant Parasitism.</title>
        <authorList>
            <person name="Liu H."/>
        </authorList>
    </citation>
    <scope>NUCLEOTIDE SEQUENCE [LARGE SCALE GENOMIC DNA]</scope>
    <source>
        <strain evidence="10">cv. Yunnan</strain>
        <tissue evidence="9">Vines</tissue>
    </source>
</reference>
<evidence type="ECO:0000313" key="10">
    <source>
        <dbReference type="Proteomes" id="UP000249390"/>
    </source>
</evidence>
<dbReference type="GO" id="GO:0005634">
    <property type="term" value="C:nucleus"/>
    <property type="evidence" value="ECO:0007669"/>
    <property type="project" value="UniProtKB-SubCell"/>
</dbReference>
<evidence type="ECO:0000256" key="5">
    <source>
        <dbReference type="ARBA" id="ARBA00023242"/>
    </source>
</evidence>
<evidence type="ECO:0000256" key="4">
    <source>
        <dbReference type="ARBA" id="ARBA00022833"/>
    </source>
</evidence>
<protein>
    <recommendedName>
        <fullName evidence="8">C2H2-type domain-containing protein</fullName>
    </recommendedName>
</protein>
<dbReference type="InterPro" id="IPR036236">
    <property type="entry name" value="Znf_C2H2_sf"/>
</dbReference>
<evidence type="ECO:0000256" key="2">
    <source>
        <dbReference type="ARBA" id="ARBA00022723"/>
    </source>
</evidence>
<evidence type="ECO:0000313" key="9">
    <source>
        <dbReference type="EMBL" id="RAL47820.1"/>
    </source>
</evidence>
<dbReference type="PANTHER" id="PTHR47287">
    <property type="entry name" value="C2H2 AND C2HC ZINC FINGERS SUPERFAMILY PROTEIN"/>
    <property type="match status" value="1"/>
</dbReference>
<keyword evidence="5" id="KW-0539">Nucleus</keyword>
<feature type="region of interest" description="Disordered" evidence="7">
    <location>
        <begin position="1"/>
        <end position="20"/>
    </location>
</feature>
<name>A0A328DRD9_9ASTE</name>
<dbReference type="Pfam" id="PF13912">
    <property type="entry name" value="zf-C2H2_6"/>
    <property type="match status" value="1"/>
</dbReference>
<evidence type="ECO:0000256" key="3">
    <source>
        <dbReference type="ARBA" id="ARBA00022771"/>
    </source>
</evidence>
<dbReference type="SUPFAM" id="SSF57667">
    <property type="entry name" value="beta-beta-alpha zinc fingers"/>
    <property type="match status" value="1"/>
</dbReference>
<evidence type="ECO:0000256" key="7">
    <source>
        <dbReference type="SAM" id="MobiDB-lite"/>
    </source>
</evidence>
<dbReference type="GO" id="GO:0009788">
    <property type="term" value="P:negative regulation of abscisic acid-activated signaling pathway"/>
    <property type="evidence" value="ECO:0007669"/>
    <property type="project" value="InterPro"/>
</dbReference>
<dbReference type="InterPro" id="IPR044246">
    <property type="entry name" value="ZFP3-like"/>
</dbReference>
<keyword evidence="10" id="KW-1185">Reference proteome</keyword>
<dbReference type="GO" id="GO:0008270">
    <property type="term" value="F:zinc ion binding"/>
    <property type="evidence" value="ECO:0007669"/>
    <property type="project" value="UniProtKB-KW"/>
</dbReference>
<dbReference type="InterPro" id="IPR013087">
    <property type="entry name" value="Znf_C2H2_type"/>
</dbReference>